<dbReference type="InterPro" id="IPR009057">
    <property type="entry name" value="Homeodomain-like_sf"/>
</dbReference>
<name>A0A2U1ANY8_9BACT</name>
<dbReference type="PROSITE" id="PS01124">
    <property type="entry name" value="HTH_ARAC_FAMILY_2"/>
    <property type="match status" value="1"/>
</dbReference>
<evidence type="ECO:0000313" key="7">
    <source>
        <dbReference type="EMBL" id="PVY38149.1"/>
    </source>
</evidence>
<dbReference type="PROSITE" id="PS00041">
    <property type="entry name" value="HTH_ARAC_FAMILY_1"/>
    <property type="match status" value="1"/>
</dbReference>
<evidence type="ECO:0000259" key="5">
    <source>
        <dbReference type="PROSITE" id="PS01124"/>
    </source>
</evidence>
<keyword evidence="8" id="KW-1185">Reference proteome</keyword>
<dbReference type="EMBL" id="JABAEW010000063">
    <property type="protein sequence ID" value="NMD88888.1"/>
    <property type="molecule type" value="Genomic_DNA"/>
</dbReference>
<dbReference type="InterPro" id="IPR018062">
    <property type="entry name" value="HTH_AraC-typ_CS"/>
</dbReference>
<protein>
    <submittedName>
        <fullName evidence="7">AraC-like DNA-binding protein</fullName>
    </submittedName>
    <submittedName>
        <fullName evidence="6">Helix-turn-helix transcriptional regulator</fullName>
    </submittedName>
</protein>
<dbReference type="GeneID" id="78296486"/>
<dbReference type="Pfam" id="PF12833">
    <property type="entry name" value="HTH_18"/>
    <property type="match status" value="1"/>
</dbReference>
<dbReference type="EMBL" id="QEKH01000028">
    <property type="protein sequence ID" value="PVY38149.1"/>
    <property type="molecule type" value="Genomic_DNA"/>
</dbReference>
<dbReference type="SUPFAM" id="SSF51215">
    <property type="entry name" value="Regulatory protein AraC"/>
    <property type="match status" value="1"/>
</dbReference>
<organism evidence="7 8">
    <name type="scientific">Victivallis vadensis</name>
    <dbReference type="NCBI Taxonomy" id="172901"/>
    <lineage>
        <taxon>Bacteria</taxon>
        <taxon>Pseudomonadati</taxon>
        <taxon>Lentisphaerota</taxon>
        <taxon>Lentisphaeria</taxon>
        <taxon>Victivallales</taxon>
        <taxon>Victivallaceae</taxon>
        <taxon>Victivallis</taxon>
    </lineage>
</organism>
<evidence type="ECO:0000313" key="9">
    <source>
        <dbReference type="Proteomes" id="UP000576225"/>
    </source>
</evidence>
<accession>A0A2U1ANY8</accession>
<dbReference type="InterPro" id="IPR037923">
    <property type="entry name" value="HTH-like"/>
</dbReference>
<dbReference type="GO" id="GO:0043565">
    <property type="term" value="F:sequence-specific DNA binding"/>
    <property type="evidence" value="ECO:0007669"/>
    <property type="project" value="InterPro"/>
</dbReference>
<dbReference type="InterPro" id="IPR018060">
    <property type="entry name" value="HTH_AraC"/>
</dbReference>
<dbReference type="Proteomes" id="UP000245959">
    <property type="component" value="Unassembled WGS sequence"/>
</dbReference>
<evidence type="ECO:0000313" key="8">
    <source>
        <dbReference type="Proteomes" id="UP000245959"/>
    </source>
</evidence>
<evidence type="ECO:0000256" key="4">
    <source>
        <dbReference type="ARBA" id="ARBA00023163"/>
    </source>
</evidence>
<dbReference type="PANTHER" id="PTHR46796">
    <property type="entry name" value="HTH-TYPE TRANSCRIPTIONAL ACTIVATOR RHAS-RELATED"/>
    <property type="match status" value="1"/>
</dbReference>
<keyword evidence="4" id="KW-0804">Transcription</keyword>
<dbReference type="Proteomes" id="UP000576225">
    <property type="component" value="Unassembled WGS sequence"/>
</dbReference>
<comment type="caution">
    <text evidence="7">The sequence shown here is derived from an EMBL/GenBank/DDBJ whole genome shotgun (WGS) entry which is preliminary data.</text>
</comment>
<keyword evidence="1" id="KW-0805">Transcription regulation</keyword>
<dbReference type="SUPFAM" id="SSF46689">
    <property type="entry name" value="Homeodomain-like"/>
    <property type="match status" value="2"/>
</dbReference>
<gene>
    <name evidence="7" type="ORF">C8D82_12849</name>
    <name evidence="6" type="ORF">HF882_20085</name>
</gene>
<evidence type="ECO:0000256" key="2">
    <source>
        <dbReference type="ARBA" id="ARBA00023125"/>
    </source>
</evidence>
<evidence type="ECO:0000313" key="6">
    <source>
        <dbReference type="EMBL" id="NMD88888.1"/>
    </source>
</evidence>
<evidence type="ECO:0000256" key="3">
    <source>
        <dbReference type="ARBA" id="ARBA00023159"/>
    </source>
</evidence>
<keyword evidence="3" id="KW-0010">Activator</keyword>
<dbReference type="SMART" id="SM00342">
    <property type="entry name" value="HTH_ARAC"/>
    <property type="match status" value="1"/>
</dbReference>
<feature type="domain" description="HTH araC/xylS-type" evidence="5">
    <location>
        <begin position="199"/>
        <end position="297"/>
    </location>
</feature>
<keyword evidence="2 7" id="KW-0238">DNA-binding</keyword>
<proteinExistence type="predicted"/>
<reference evidence="6 9" key="2">
    <citation type="submission" date="2020-04" db="EMBL/GenBank/DDBJ databases">
        <authorList>
            <person name="Hitch T.C.A."/>
            <person name="Wylensek D."/>
            <person name="Clavel T."/>
        </authorList>
    </citation>
    <scope>NUCLEOTIDE SEQUENCE [LARGE SCALE GENOMIC DNA]</scope>
    <source>
        <strain evidence="6 9">COR2-253-APC-1A</strain>
    </source>
</reference>
<dbReference type="Gene3D" id="1.10.10.60">
    <property type="entry name" value="Homeodomain-like"/>
    <property type="match status" value="2"/>
</dbReference>
<dbReference type="AlphaFoldDB" id="A0A2U1ANY8"/>
<dbReference type="InterPro" id="IPR050204">
    <property type="entry name" value="AraC_XylS_family_regulators"/>
</dbReference>
<evidence type="ECO:0000256" key="1">
    <source>
        <dbReference type="ARBA" id="ARBA00023015"/>
    </source>
</evidence>
<reference evidence="7 8" key="1">
    <citation type="submission" date="2018-04" db="EMBL/GenBank/DDBJ databases">
        <title>Genomic Encyclopedia of Type Strains, Phase IV (KMG-IV): sequencing the most valuable type-strain genomes for metagenomic binning, comparative biology and taxonomic classification.</title>
        <authorList>
            <person name="Goeker M."/>
        </authorList>
    </citation>
    <scope>NUCLEOTIDE SEQUENCE [LARGE SCALE GENOMIC DNA]</scope>
    <source>
        <strain evidence="7 8">DSM 14823</strain>
    </source>
</reference>
<dbReference type="RefSeq" id="WP_165833119.1">
    <property type="nucleotide sequence ID" value="NZ_CABMMC010000033.1"/>
</dbReference>
<dbReference type="GO" id="GO:0003700">
    <property type="term" value="F:DNA-binding transcription factor activity"/>
    <property type="evidence" value="ECO:0007669"/>
    <property type="project" value="InterPro"/>
</dbReference>
<sequence>MMREERRGRIRFFEDNARTRSGGIDVGKFPVHHFIFDHSEPPLENWPIRIDFTGDDEWLPGCYRFRQRSNTFAVEFVKRGNFHFQQNRRSYRVEPGGVFLVRHGEDSEMECCDCDYALKRTLALTGPMVGPLLTSLGLDRVDVLTPAAPEKLDALFDRAAGLLAGDAADKQQESAALAFRLLLMLAEENNQADTPEILQRILRYLEARLDQPVSIGELAEEFRLSQATLRRLFRKHLGESPVDFLIRRRMETAMRLLRLTEQPVKWIAFQVGYAGALYFSAEFRKFTGESPSAFRKRSQFGE</sequence>